<evidence type="ECO:0000256" key="9">
    <source>
        <dbReference type="HAMAP-Rule" id="MF_00024"/>
    </source>
</evidence>
<feature type="transmembrane region" description="Helical" evidence="9">
    <location>
        <begin position="66"/>
        <end position="85"/>
    </location>
</feature>
<dbReference type="HAMAP" id="MF_00024">
    <property type="entry name" value="CobD_CbiB"/>
    <property type="match status" value="1"/>
</dbReference>
<dbReference type="NCBIfam" id="TIGR00380">
    <property type="entry name" value="cobal_cbiB"/>
    <property type="match status" value="1"/>
</dbReference>
<evidence type="ECO:0000256" key="3">
    <source>
        <dbReference type="ARBA" id="ARBA00006263"/>
    </source>
</evidence>
<comment type="pathway">
    <text evidence="2 9">Cofactor biosynthesis; adenosylcobalamin biosynthesis.</text>
</comment>
<evidence type="ECO:0000313" key="10">
    <source>
        <dbReference type="EMBL" id="MDB1125230.1"/>
    </source>
</evidence>
<dbReference type="Proteomes" id="UP001210678">
    <property type="component" value="Unassembled WGS sequence"/>
</dbReference>
<evidence type="ECO:0000256" key="5">
    <source>
        <dbReference type="ARBA" id="ARBA00022573"/>
    </source>
</evidence>
<feature type="transmembrane region" description="Helical" evidence="9">
    <location>
        <begin position="92"/>
        <end position="113"/>
    </location>
</feature>
<evidence type="ECO:0000256" key="2">
    <source>
        <dbReference type="ARBA" id="ARBA00004953"/>
    </source>
</evidence>
<protein>
    <recommendedName>
        <fullName evidence="9">Cobalamin biosynthesis protein CobD</fullName>
    </recommendedName>
</protein>
<evidence type="ECO:0000256" key="1">
    <source>
        <dbReference type="ARBA" id="ARBA00004651"/>
    </source>
</evidence>
<evidence type="ECO:0000313" key="11">
    <source>
        <dbReference type="Proteomes" id="UP001210678"/>
    </source>
</evidence>
<comment type="caution">
    <text evidence="10">The sequence shown here is derived from an EMBL/GenBank/DDBJ whole genome shotgun (WGS) entry which is preliminary data.</text>
</comment>
<sequence length="321" mass="35012">MLLNTELAIGHSMFLSALILLFALWMDRLLGEPTKFHPLVGFGWLVSKIEISARKLNYLTVRQQGIAAWVMAVIPVTATTVALLVQAAQLSLVLYMVLSTVLVYLTLGGRSLIEHADNIYKPLQAKDITAARSQVSLIVSRNTEDMSEQNITSSTIESVLENGNDAVFAPIFWFIVLGAPGAVLFRLANTLDAMWGYKTEQYLNFGRFTAKTDDILGWFPARLTATIYAFQGHFNKATTCWRTQAKQCSSPNGGVVMTAGAGALNVIIGGPTYYHGVLHDKKPMGCGELATWHVIPKANQLISRGSFALSYVLIVTAIAGV</sequence>
<dbReference type="Pfam" id="PF03186">
    <property type="entry name" value="CobD_Cbib"/>
    <property type="match status" value="1"/>
</dbReference>
<organism evidence="10 11">
    <name type="scientific">Vibrio algarum</name>
    <dbReference type="NCBI Taxonomy" id="3020714"/>
    <lineage>
        <taxon>Bacteria</taxon>
        <taxon>Pseudomonadati</taxon>
        <taxon>Pseudomonadota</taxon>
        <taxon>Gammaproteobacteria</taxon>
        <taxon>Vibrionales</taxon>
        <taxon>Vibrionaceae</taxon>
        <taxon>Vibrio</taxon>
    </lineage>
</organism>
<keyword evidence="6 9" id="KW-0812">Transmembrane</keyword>
<evidence type="ECO:0000256" key="4">
    <source>
        <dbReference type="ARBA" id="ARBA00022475"/>
    </source>
</evidence>
<evidence type="ECO:0000256" key="6">
    <source>
        <dbReference type="ARBA" id="ARBA00022692"/>
    </source>
</evidence>
<evidence type="ECO:0000256" key="7">
    <source>
        <dbReference type="ARBA" id="ARBA00022989"/>
    </source>
</evidence>
<dbReference type="EMBL" id="JAQLOI010000003">
    <property type="protein sequence ID" value="MDB1125230.1"/>
    <property type="molecule type" value="Genomic_DNA"/>
</dbReference>
<keyword evidence="7 9" id="KW-1133">Transmembrane helix</keyword>
<evidence type="ECO:0000256" key="8">
    <source>
        <dbReference type="ARBA" id="ARBA00023136"/>
    </source>
</evidence>
<dbReference type="RefSeq" id="WP_272138743.1">
    <property type="nucleotide sequence ID" value="NZ_JAQLOI010000003.1"/>
</dbReference>
<name>A0ABT4YUU8_9VIBR</name>
<proteinExistence type="inferred from homology"/>
<keyword evidence="4 9" id="KW-1003">Cell membrane</keyword>
<dbReference type="PANTHER" id="PTHR34308:SF1">
    <property type="entry name" value="COBALAMIN BIOSYNTHESIS PROTEIN CBIB"/>
    <property type="match status" value="1"/>
</dbReference>
<comment type="function">
    <text evidence="9">Converts cobyric acid to cobinamide by the addition of aminopropanol on the F carboxylic group.</text>
</comment>
<keyword evidence="11" id="KW-1185">Reference proteome</keyword>
<feature type="transmembrane region" description="Helical" evidence="9">
    <location>
        <begin position="167"/>
        <end position="188"/>
    </location>
</feature>
<dbReference type="PANTHER" id="PTHR34308">
    <property type="entry name" value="COBALAMIN BIOSYNTHESIS PROTEIN CBIB"/>
    <property type="match status" value="1"/>
</dbReference>
<dbReference type="InterPro" id="IPR004485">
    <property type="entry name" value="Cobalamin_biosynth_CobD/CbiB"/>
</dbReference>
<comment type="caution">
    <text evidence="9">Lacks conserved residue(s) required for the propagation of feature annotation.</text>
</comment>
<comment type="similarity">
    <text evidence="3 9">Belongs to the CobD/CbiB family.</text>
</comment>
<keyword evidence="8 9" id="KW-0472">Membrane</keyword>
<keyword evidence="5 9" id="KW-0169">Cobalamin biosynthesis</keyword>
<gene>
    <name evidence="10" type="primary">cbiB</name>
    <name evidence="9" type="synonym">cobD</name>
    <name evidence="10" type="ORF">PGX00_16900</name>
</gene>
<accession>A0ABT4YUU8</accession>
<comment type="subcellular location">
    <subcellularLocation>
        <location evidence="1 9">Cell membrane</location>
        <topology evidence="1 9">Multi-pass membrane protein</topology>
    </subcellularLocation>
</comment>
<feature type="transmembrane region" description="Helical" evidence="9">
    <location>
        <begin position="7"/>
        <end position="26"/>
    </location>
</feature>
<reference evidence="10 11" key="1">
    <citation type="submission" date="2023-01" db="EMBL/GenBank/DDBJ databases">
        <title>Vibrio sp. KJ40-1 sp.nov, isolated from marine algae.</title>
        <authorList>
            <person name="Butt M."/>
            <person name="Kim J.M.J."/>
            <person name="Jeon C.O.C."/>
        </authorList>
    </citation>
    <scope>NUCLEOTIDE SEQUENCE [LARGE SCALE GENOMIC DNA]</scope>
    <source>
        <strain evidence="10 11">KJ40-1</strain>
    </source>
</reference>